<keyword evidence="4 7" id="KW-0812">Transmembrane</keyword>
<comment type="caution">
    <text evidence="9">The sequence shown here is derived from an EMBL/GenBank/DDBJ whole genome shotgun (WGS) entry which is preliminary data.</text>
</comment>
<accession>A0A1V6XWK9</accession>
<dbReference type="Gene3D" id="1.20.1250.20">
    <property type="entry name" value="MFS general substrate transporter like domains"/>
    <property type="match status" value="1"/>
</dbReference>
<dbReference type="FunFam" id="1.20.1250.20:FF:000090">
    <property type="entry name" value="MFS sugar transporter, putative"/>
    <property type="match status" value="1"/>
</dbReference>
<dbReference type="PROSITE" id="PS00217">
    <property type="entry name" value="SUGAR_TRANSPORT_2"/>
    <property type="match status" value="1"/>
</dbReference>
<evidence type="ECO:0000256" key="7">
    <source>
        <dbReference type="SAM" id="Phobius"/>
    </source>
</evidence>
<dbReference type="SUPFAM" id="SSF103473">
    <property type="entry name" value="MFS general substrate transporter"/>
    <property type="match status" value="1"/>
</dbReference>
<dbReference type="GO" id="GO:0005351">
    <property type="term" value="F:carbohydrate:proton symporter activity"/>
    <property type="evidence" value="ECO:0007669"/>
    <property type="project" value="TreeGrafter"/>
</dbReference>
<dbReference type="InterPro" id="IPR005829">
    <property type="entry name" value="Sugar_transporter_CS"/>
</dbReference>
<evidence type="ECO:0000256" key="5">
    <source>
        <dbReference type="ARBA" id="ARBA00022989"/>
    </source>
</evidence>
<feature type="transmembrane region" description="Helical" evidence="7">
    <location>
        <begin position="236"/>
        <end position="255"/>
    </location>
</feature>
<comment type="subcellular location">
    <subcellularLocation>
        <location evidence="1">Membrane</location>
        <topology evidence="1">Multi-pass membrane protein</topology>
    </subcellularLocation>
</comment>
<dbReference type="AlphaFoldDB" id="A0A1V6XWK9"/>
<feature type="transmembrane region" description="Helical" evidence="7">
    <location>
        <begin position="189"/>
        <end position="207"/>
    </location>
</feature>
<dbReference type="GO" id="GO:0016020">
    <property type="term" value="C:membrane"/>
    <property type="evidence" value="ECO:0007669"/>
    <property type="project" value="UniProtKB-SubCell"/>
</dbReference>
<feature type="transmembrane region" description="Helical" evidence="7">
    <location>
        <begin position="541"/>
        <end position="560"/>
    </location>
</feature>
<feature type="transmembrane region" description="Helical" evidence="7">
    <location>
        <begin position="516"/>
        <end position="535"/>
    </location>
</feature>
<dbReference type="InterPro" id="IPR020846">
    <property type="entry name" value="MFS_dom"/>
</dbReference>
<organism evidence="9 10">
    <name type="scientific">Penicillium nalgiovense</name>
    <dbReference type="NCBI Taxonomy" id="60175"/>
    <lineage>
        <taxon>Eukaryota</taxon>
        <taxon>Fungi</taxon>
        <taxon>Dikarya</taxon>
        <taxon>Ascomycota</taxon>
        <taxon>Pezizomycotina</taxon>
        <taxon>Eurotiomycetes</taxon>
        <taxon>Eurotiomycetidae</taxon>
        <taxon>Eurotiales</taxon>
        <taxon>Aspergillaceae</taxon>
        <taxon>Penicillium</taxon>
    </lineage>
</organism>
<name>A0A1V6XWK9_PENNA</name>
<dbReference type="NCBIfam" id="TIGR00879">
    <property type="entry name" value="SP"/>
    <property type="match status" value="1"/>
</dbReference>
<keyword evidence="3" id="KW-0813">Transport</keyword>
<dbReference type="EMBL" id="MOOB01000051">
    <property type="protein sequence ID" value="OQE79436.1"/>
    <property type="molecule type" value="Genomic_DNA"/>
</dbReference>
<dbReference type="PROSITE" id="PS50850">
    <property type="entry name" value="MFS"/>
    <property type="match status" value="1"/>
</dbReference>
<sequence length="684" mass="75593">MLVTSGNAEHQFLRARDQFIAGIQLEVDAIIARSGISPFRLALAVDNLADLIDEVKIANARAHQETALRDRINNGTESRDLRSPLSRHKASMAFRISLSLQPDKDSSACGENPAGENLALVLFRPVGEYQWRPRVALNRTANLSRARLIRDAIGLEWLNEWRKDLGAPISTTLQLFHRPKHNMILRGRYLHWAVTAASCQAFLLLGYDQGVMSGLIGANNQFGQTFNNPDSTMQGLLTSIYDIGCAVGCLLSLVIGHKFGRRKMIIAGGSIMIIGTIILGSSYTVPQFLVGRIVTGIGNGINSSTVPAYQSELARPEQRGMLLSAQGTVTILGLCIAYWLDYGLSFVDTPVQWRFPISFQAFFAIFLVLQMIPLPDSPRWLCEQDRSDEAASVLARLQLDQPANESSPEVVHLRHQIESSIEIESAGGPFKYKELWAGGQMGNLRRMILAAVVNIQQQFTGSNMINYYAPIVYQNAMNLSRNLSLVLGGCTSLAYLVGSVIPLWSMDKFGRRMSLIVSAAGLCFCFVMTSILLSIGTAPCAYAATVFVFIFQLFLGIGYLPVPWFYPSEISTTRIRARAQAFGGFVNWLCVFIVVQITPTAIDNIGWKTFIIFACFCFAWIPMVFFFFPETKGLELEDVDHLFSRGGITGGVWETRGHPVLPGHHRTLNTGTIGKPIETAHIEV</sequence>
<evidence type="ECO:0000256" key="3">
    <source>
        <dbReference type="ARBA" id="ARBA00022448"/>
    </source>
</evidence>
<evidence type="ECO:0000256" key="1">
    <source>
        <dbReference type="ARBA" id="ARBA00004141"/>
    </source>
</evidence>
<feature type="transmembrane region" description="Helical" evidence="7">
    <location>
        <begin position="321"/>
        <end position="340"/>
    </location>
</feature>
<feature type="domain" description="Major facilitator superfamily (MFS) profile" evidence="8">
    <location>
        <begin position="194"/>
        <end position="632"/>
    </location>
</feature>
<evidence type="ECO:0000256" key="2">
    <source>
        <dbReference type="ARBA" id="ARBA00010992"/>
    </source>
</evidence>
<evidence type="ECO:0000256" key="4">
    <source>
        <dbReference type="ARBA" id="ARBA00022692"/>
    </source>
</evidence>
<dbReference type="OMA" id="WMDYGTS"/>
<keyword evidence="5 7" id="KW-1133">Transmembrane helix</keyword>
<gene>
    <name evidence="9" type="ORF">PENNAL_c0051G07439</name>
</gene>
<comment type="similarity">
    <text evidence="2">Belongs to the major facilitator superfamily. Sugar transporter (TC 2.A.1.1) family.</text>
</comment>
<evidence type="ECO:0000313" key="10">
    <source>
        <dbReference type="Proteomes" id="UP000191691"/>
    </source>
</evidence>
<feature type="transmembrane region" description="Helical" evidence="7">
    <location>
        <begin position="485"/>
        <end position="504"/>
    </location>
</feature>
<feature type="transmembrane region" description="Helical" evidence="7">
    <location>
        <begin position="605"/>
        <end position="628"/>
    </location>
</feature>
<evidence type="ECO:0000256" key="6">
    <source>
        <dbReference type="ARBA" id="ARBA00023136"/>
    </source>
</evidence>
<reference evidence="10" key="1">
    <citation type="journal article" date="2017" name="Nat. Microbiol.">
        <title>Global analysis of biosynthetic gene clusters reveals vast potential of secondary metabolite production in Penicillium species.</title>
        <authorList>
            <person name="Nielsen J.C."/>
            <person name="Grijseels S."/>
            <person name="Prigent S."/>
            <person name="Ji B."/>
            <person name="Dainat J."/>
            <person name="Nielsen K.F."/>
            <person name="Frisvad J.C."/>
            <person name="Workman M."/>
            <person name="Nielsen J."/>
        </authorList>
    </citation>
    <scope>NUCLEOTIDE SEQUENCE [LARGE SCALE GENOMIC DNA]</scope>
    <source>
        <strain evidence="10">IBT 13039</strain>
    </source>
</reference>
<dbReference type="PANTHER" id="PTHR48022:SF28">
    <property type="entry name" value="MAJOR FACILITATOR SUPERFAMILY (MFS) PROFILE DOMAIN-CONTAINING PROTEIN-RELATED"/>
    <property type="match status" value="1"/>
</dbReference>
<dbReference type="Proteomes" id="UP000191691">
    <property type="component" value="Unassembled WGS sequence"/>
</dbReference>
<dbReference type="Pfam" id="PF00083">
    <property type="entry name" value="Sugar_tr"/>
    <property type="match status" value="1"/>
</dbReference>
<dbReference type="InterPro" id="IPR003663">
    <property type="entry name" value="Sugar/inositol_transpt"/>
</dbReference>
<protein>
    <recommendedName>
        <fullName evidence="8">Major facilitator superfamily (MFS) profile domain-containing protein</fullName>
    </recommendedName>
</protein>
<keyword evidence="6 7" id="KW-0472">Membrane</keyword>
<feature type="transmembrane region" description="Helical" evidence="7">
    <location>
        <begin position="264"/>
        <end position="283"/>
    </location>
</feature>
<evidence type="ECO:0000313" key="9">
    <source>
        <dbReference type="EMBL" id="OQE79436.1"/>
    </source>
</evidence>
<dbReference type="InterPro" id="IPR005828">
    <property type="entry name" value="MFS_sugar_transport-like"/>
</dbReference>
<dbReference type="InterPro" id="IPR050360">
    <property type="entry name" value="MFS_Sugar_Transporters"/>
</dbReference>
<dbReference type="PRINTS" id="PR00171">
    <property type="entry name" value="SUGRTRNSPORT"/>
</dbReference>
<dbReference type="InterPro" id="IPR036259">
    <property type="entry name" value="MFS_trans_sf"/>
</dbReference>
<dbReference type="PANTHER" id="PTHR48022">
    <property type="entry name" value="PLASTIDIC GLUCOSE TRANSPORTER 4"/>
    <property type="match status" value="1"/>
</dbReference>
<evidence type="ECO:0000259" key="8">
    <source>
        <dbReference type="PROSITE" id="PS50850"/>
    </source>
</evidence>
<feature type="transmembrane region" description="Helical" evidence="7">
    <location>
        <begin position="581"/>
        <end position="599"/>
    </location>
</feature>
<proteinExistence type="inferred from homology"/>
<keyword evidence="10" id="KW-1185">Reference proteome</keyword>